<protein>
    <submittedName>
        <fullName evidence="2">Membrane protein</fullName>
    </submittedName>
</protein>
<dbReference type="Proteomes" id="UP001500740">
    <property type="component" value="Unassembled WGS sequence"/>
</dbReference>
<feature type="transmembrane region" description="Helical" evidence="1">
    <location>
        <begin position="108"/>
        <end position="126"/>
    </location>
</feature>
<sequence length="340" mass="37998">MIRGIRWIGLIIATMVGAGYASGREIWEFFGHESSLAISIFTILFIISCHVILTVSYELRTKHYMPLLQMVLGERAAKVYDWCILLYLFTTLFVMISGSGAAVSMFDLPFIVGVMIMVLGLLLIIPRGMDGILSINRILLPVMIITLLSVLLYFIFQQQVPIIYQIKEQSNWVASIPFTSLNVLPLIAVLGAIGKEIKSKKEIYVASIGSGVVLGLISYFYNISLVHVADQLYFYEIPLFAILYGYPIELFLIMAGLLIFAIYTTALTSLFGLIARVEDILKLSKGKLGLLLIGVALPFTFVGFSTLVSYLYPLYGVINLYVLAMLLLFPIIKRAEKFKI</sequence>
<gene>
    <name evidence="2" type="ORF">GCM10008935_24660</name>
</gene>
<feature type="transmembrane region" description="Helical" evidence="1">
    <location>
        <begin position="176"/>
        <end position="194"/>
    </location>
</feature>
<feature type="transmembrane region" description="Helical" evidence="1">
    <location>
        <begin position="203"/>
        <end position="221"/>
    </location>
</feature>
<proteinExistence type="predicted"/>
<dbReference type="RefSeq" id="WP_343783967.1">
    <property type="nucleotide sequence ID" value="NZ_BAAACZ010000019.1"/>
</dbReference>
<evidence type="ECO:0000313" key="2">
    <source>
        <dbReference type="EMBL" id="GAA0467784.1"/>
    </source>
</evidence>
<feature type="transmembrane region" description="Helical" evidence="1">
    <location>
        <begin position="314"/>
        <end position="332"/>
    </location>
</feature>
<comment type="caution">
    <text evidence="2">The sequence shown here is derived from an EMBL/GenBank/DDBJ whole genome shotgun (WGS) entry which is preliminary data.</text>
</comment>
<organism evidence="2 3">
    <name type="scientific">Alkalibacillus silvisoli</name>
    <dbReference type="NCBI Taxonomy" id="392823"/>
    <lineage>
        <taxon>Bacteria</taxon>
        <taxon>Bacillati</taxon>
        <taxon>Bacillota</taxon>
        <taxon>Bacilli</taxon>
        <taxon>Bacillales</taxon>
        <taxon>Bacillaceae</taxon>
        <taxon>Alkalibacillus</taxon>
    </lineage>
</organism>
<dbReference type="PANTHER" id="PTHR37814:SF1">
    <property type="entry name" value="MEMBRANE PROTEIN"/>
    <property type="match status" value="1"/>
</dbReference>
<feature type="transmembrane region" description="Helical" evidence="1">
    <location>
        <begin position="7"/>
        <end position="23"/>
    </location>
</feature>
<accession>A0ABP3K2Y0</accession>
<keyword evidence="1" id="KW-0812">Transmembrane</keyword>
<keyword evidence="1" id="KW-0472">Membrane</keyword>
<dbReference type="EMBL" id="BAAACZ010000019">
    <property type="protein sequence ID" value="GAA0467784.1"/>
    <property type="molecule type" value="Genomic_DNA"/>
</dbReference>
<keyword evidence="1" id="KW-1133">Transmembrane helix</keyword>
<feature type="transmembrane region" description="Helical" evidence="1">
    <location>
        <begin position="138"/>
        <end position="156"/>
    </location>
</feature>
<feature type="transmembrane region" description="Helical" evidence="1">
    <location>
        <begin position="288"/>
        <end position="308"/>
    </location>
</feature>
<dbReference type="InterPro" id="IPR038728">
    <property type="entry name" value="YkvI-like"/>
</dbReference>
<keyword evidence="3" id="KW-1185">Reference proteome</keyword>
<feature type="transmembrane region" description="Helical" evidence="1">
    <location>
        <begin position="35"/>
        <end position="59"/>
    </location>
</feature>
<dbReference type="PANTHER" id="PTHR37814">
    <property type="entry name" value="CONSERVED MEMBRANE PROTEIN"/>
    <property type="match status" value="1"/>
</dbReference>
<feature type="transmembrane region" description="Helical" evidence="1">
    <location>
        <begin position="241"/>
        <end position="267"/>
    </location>
</feature>
<feature type="transmembrane region" description="Helical" evidence="1">
    <location>
        <begin position="79"/>
        <end position="102"/>
    </location>
</feature>
<evidence type="ECO:0000256" key="1">
    <source>
        <dbReference type="SAM" id="Phobius"/>
    </source>
</evidence>
<evidence type="ECO:0000313" key="3">
    <source>
        <dbReference type="Proteomes" id="UP001500740"/>
    </source>
</evidence>
<reference evidence="3" key="1">
    <citation type="journal article" date="2019" name="Int. J. Syst. Evol. Microbiol.">
        <title>The Global Catalogue of Microorganisms (GCM) 10K type strain sequencing project: providing services to taxonomists for standard genome sequencing and annotation.</title>
        <authorList>
            <consortium name="The Broad Institute Genomics Platform"/>
            <consortium name="The Broad Institute Genome Sequencing Center for Infectious Disease"/>
            <person name="Wu L."/>
            <person name="Ma J."/>
        </authorList>
    </citation>
    <scope>NUCLEOTIDE SEQUENCE [LARGE SCALE GENOMIC DNA]</scope>
    <source>
        <strain evidence="3">JCM 14193</strain>
    </source>
</reference>
<name>A0ABP3K2Y0_9BACI</name>